<evidence type="ECO:0008006" key="4">
    <source>
        <dbReference type="Google" id="ProtNLM"/>
    </source>
</evidence>
<comment type="caution">
    <text evidence="2">The sequence shown here is derived from an EMBL/GenBank/DDBJ whole genome shotgun (WGS) entry which is preliminary data.</text>
</comment>
<dbReference type="PANTHER" id="PTHR38166">
    <property type="entry name" value="C2H2-TYPE DOMAIN-CONTAINING PROTEIN-RELATED"/>
    <property type="match status" value="1"/>
</dbReference>
<evidence type="ECO:0000313" key="2">
    <source>
        <dbReference type="EMBL" id="KAK7959939.1"/>
    </source>
</evidence>
<evidence type="ECO:0000256" key="1">
    <source>
        <dbReference type="SAM" id="MobiDB-lite"/>
    </source>
</evidence>
<evidence type="ECO:0000313" key="3">
    <source>
        <dbReference type="Proteomes" id="UP001391051"/>
    </source>
</evidence>
<feature type="region of interest" description="Disordered" evidence="1">
    <location>
        <begin position="1"/>
        <end position="34"/>
    </location>
</feature>
<dbReference type="PANTHER" id="PTHR38166:SF1">
    <property type="entry name" value="C2H2-TYPE DOMAIN-CONTAINING PROTEIN"/>
    <property type="match status" value="1"/>
</dbReference>
<keyword evidence="3" id="KW-1185">Reference proteome</keyword>
<dbReference type="Proteomes" id="UP001391051">
    <property type="component" value="Unassembled WGS sequence"/>
</dbReference>
<feature type="compositionally biased region" description="Basic and acidic residues" evidence="1">
    <location>
        <begin position="17"/>
        <end position="34"/>
    </location>
</feature>
<accession>A0ABR1QNL6</accession>
<gene>
    <name evidence="2" type="ORF">PG986_004793</name>
</gene>
<sequence>MGKLDLTSGCPGTSSKRPPDDDSRCHRDPKRSRSEPLIQQPFACPLYAAYPKRYARDTLCASRGWLEIPRLKEHIYRCHYQTSCDRCLETFKQDKDLVAHRRQTTPCPMKDNSYRDPVVQGIGQDKMSMMKSRKRSSCQNAEEKWFEIWAILFPHLDRPESAYNREANLRTSSAANSALDYESLGTWWDQLADHLTMRLRDSLLPPGSLTSEQDPHLLRNHIANALRDYPGLFPTIPNNSDDTTKQPKMEDMADMQGPSPHGSSGSCLSISTTDGFSDGDPWMLGSPQTPSMPNFTFDPRVNMGTGPGVKFMSVDWSNSHGASAPRYVPAVPNLESAGFLPWEELQGPLETLHIGSDAMTTGDTGQVPHEWYDINEYSDVWNLLNDDTSGRMGVDEAHGDV</sequence>
<protein>
    <recommendedName>
        <fullName evidence="4">C2H2-type domain-containing protein</fullName>
    </recommendedName>
</protein>
<name>A0ABR1QNL6_9PEZI</name>
<dbReference type="GeneID" id="92074077"/>
<dbReference type="EMBL" id="JAQQWE010000003">
    <property type="protein sequence ID" value="KAK7959939.1"/>
    <property type="molecule type" value="Genomic_DNA"/>
</dbReference>
<organism evidence="2 3">
    <name type="scientific">Apiospora aurea</name>
    <dbReference type="NCBI Taxonomy" id="335848"/>
    <lineage>
        <taxon>Eukaryota</taxon>
        <taxon>Fungi</taxon>
        <taxon>Dikarya</taxon>
        <taxon>Ascomycota</taxon>
        <taxon>Pezizomycotina</taxon>
        <taxon>Sordariomycetes</taxon>
        <taxon>Xylariomycetidae</taxon>
        <taxon>Amphisphaeriales</taxon>
        <taxon>Apiosporaceae</taxon>
        <taxon>Apiospora</taxon>
    </lineage>
</organism>
<dbReference type="RefSeq" id="XP_066703642.1">
    <property type="nucleotide sequence ID" value="XM_066841015.1"/>
</dbReference>
<reference evidence="2 3" key="1">
    <citation type="submission" date="2023-01" db="EMBL/GenBank/DDBJ databases">
        <title>Analysis of 21 Apiospora genomes using comparative genomics revels a genus with tremendous synthesis potential of carbohydrate active enzymes and secondary metabolites.</title>
        <authorList>
            <person name="Sorensen T."/>
        </authorList>
    </citation>
    <scope>NUCLEOTIDE SEQUENCE [LARGE SCALE GENOMIC DNA]</scope>
    <source>
        <strain evidence="2 3">CBS 24483</strain>
    </source>
</reference>
<proteinExistence type="predicted"/>